<keyword evidence="12 17" id="KW-0234">DNA repair</keyword>
<dbReference type="EMBL" id="KB456269">
    <property type="protein sequence ID" value="EMF09381.1"/>
    <property type="molecule type" value="Genomic_DNA"/>
</dbReference>
<gene>
    <name evidence="22" type="ORF">SEPMUDRAFT_92010</name>
</gene>
<evidence type="ECO:0000256" key="1">
    <source>
        <dbReference type="ARBA" id="ARBA00001936"/>
    </source>
</evidence>
<dbReference type="GO" id="GO:0007095">
    <property type="term" value="P:mitotic G2 DNA damage checkpoint signaling"/>
    <property type="evidence" value="ECO:0007669"/>
    <property type="project" value="TreeGrafter"/>
</dbReference>
<evidence type="ECO:0000256" key="13">
    <source>
        <dbReference type="ARBA" id="ARBA00023211"/>
    </source>
</evidence>
<dbReference type="GO" id="GO:0043047">
    <property type="term" value="F:single-stranded telomeric DNA binding"/>
    <property type="evidence" value="ECO:0007669"/>
    <property type="project" value="EnsemblFungi"/>
</dbReference>
<feature type="region of interest" description="Disordered" evidence="20">
    <location>
        <begin position="523"/>
        <end position="554"/>
    </location>
</feature>
<feature type="compositionally biased region" description="Basic residues" evidence="20">
    <location>
        <begin position="531"/>
        <end position="540"/>
    </location>
</feature>
<evidence type="ECO:0000256" key="15">
    <source>
        <dbReference type="ARBA" id="ARBA00023254"/>
    </source>
</evidence>
<dbReference type="GO" id="GO:0062176">
    <property type="term" value="P:R-loop processing"/>
    <property type="evidence" value="ECO:0007669"/>
    <property type="project" value="EnsemblFungi"/>
</dbReference>
<dbReference type="OMA" id="ESCMFNA"/>
<dbReference type="Gene3D" id="3.30.110.110">
    <property type="entry name" value="Mre11, capping domain"/>
    <property type="match status" value="1"/>
</dbReference>
<feature type="compositionally biased region" description="Polar residues" evidence="20">
    <location>
        <begin position="712"/>
        <end position="735"/>
    </location>
</feature>
<dbReference type="FunFam" id="3.60.21.10:FF:000011">
    <property type="entry name" value="Double-strand break repair protein"/>
    <property type="match status" value="1"/>
</dbReference>
<dbReference type="AlphaFoldDB" id="N1QDE8"/>
<accession>N1QDE8</accession>
<comment type="subcellular location">
    <subcellularLocation>
        <location evidence="3">Chromosome</location>
    </subcellularLocation>
    <subcellularLocation>
        <location evidence="2 17">Nucleus</location>
    </subcellularLocation>
</comment>
<dbReference type="GO" id="GO:0000723">
    <property type="term" value="P:telomere maintenance"/>
    <property type="evidence" value="ECO:0007669"/>
    <property type="project" value="EnsemblFungi"/>
</dbReference>
<feature type="domain" description="Mre11 DNA-binding" evidence="21">
    <location>
        <begin position="290"/>
        <end position="469"/>
    </location>
</feature>
<evidence type="ECO:0000256" key="7">
    <source>
        <dbReference type="ARBA" id="ARBA00022723"/>
    </source>
</evidence>
<dbReference type="GO" id="GO:0035861">
    <property type="term" value="C:site of double-strand break"/>
    <property type="evidence" value="ECO:0007669"/>
    <property type="project" value="EnsemblFungi"/>
</dbReference>
<evidence type="ECO:0000256" key="2">
    <source>
        <dbReference type="ARBA" id="ARBA00004123"/>
    </source>
</evidence>
<dbReference type="PIRSF" id="PIRSF000882">
    <property type="entry name" value="DSB_repair_MRE11"/>
    <property type="match status" value="1"/>
</dbReference>
<dbReference type="Proteomes" id="UP000016931">
    <property type="component" value="Unassembled WGS sequence"/>
</dbReference>
<comment type="subunit">
    <text evidence="16">Component of the MRN complex composed of two heterodimers RAD50 and MRE11 associated with a single NBS1.</text>
</comment>
<evidence type="ECO:0000256" key="12">
    <source>
        <dbReference type="ARBA" id="ARBA00023204"/>
    </source>
</evidence>
<dbReference type="GO" id="GO:0051880">
    <property type="term" value="F:G-quadruplex DNA binding"/>
    <property type="evidence" value="ECO:0007669"/>
    <property type="project" value="EnsemblFungi"/>
</dbReference>
<dbReference type="SMART" id="SM01347">
    <property type="entry name" value="Mre11_DNA_bind"/>
    <property type="match status" value="1"/>
</dbReference>
<dbReference type="GO" id="GO:0006303">
    <property type="term" value="P:double-strand break repair via nonhomologous end joining"/>
    <property type="evidence" value="ECO:0007669"/>
    <property type="project" value="EnsemblFungi"/>
</dbReference>
<dbReference type="InterPro" id="IPR041796">
    <property type="entry name" value="Mre11_N"/>
</dbReference>
<dbReference type="GO" id="GO:0030437">
    <property type="term" value="P:ascospore formation"/>
    <property type="evidence" value="ECO:0007669"/>
    <property type="project" value="EnsemblFungi"/>
</dbReference>
<dbReference type="HOGENOM" id="CLU_009535_1_1_1"/>
<feature type="compositionally biased region" description="Polar residues" evidence="20">
    <location>
        <begin position="675"/>
        <end position="685"/>
    </location>
</feature>
<keyword evidence="9 17" id="KW-0227">DNA damage</keyword>
<keyword evidence="10 17" id="KW-0378">Hydrolase</keyword>
<dbReference type="RefSeq" id="XP_016757502.1">
    <property type="nucleotide sequence ID" value="XM_016910576.1"/>
</dbReference>
<dbReference type="InterPro" id="IPR007281">
    <property type="entry name" value="Mre11_DNA-bd"/>
</dbReference>
<dbReference type="STRING" id="692275.N1QDE8"/>
<proteinExistence type="inferred from homology"/>
<evidence type="ECO:0000256" key="5">
    <source>
        <dbReference type="ARBA" id="ARBA00022454"/>
    </source>
</evidence>
<feature type="active site" description="Proton donor" evidence="18">
    <location>
        <position position="125"/>
    </location>
</feature>
<keyword evidence="11 17" id="KW-0269">Exonuclease</keyword>
<keyword evidence="15 17" id="KW-0469">Meiosis</keyword>
<evidence type="ECO:0000313" key="23">
    <source>
        <dbReference type="Proteomes" id="UP000016931"/>
    </source>
</evidence>
<dbReference type="NCBIfam" id="TIGR00583">
    <property type="entry name" value="mre11"/>
    <property type="match status" value="1"/>
</dbReference>
<evidence type="ECO:0000256" key="14">
    <source>
        <dbReference type="ARBA" id="ARBA00023242"/>
    </source>
</evidence>
<dbReference type="InterPro" id="IPR029052">
    <property type="entry name" value="Metallo-depent_PP-like"/>
</dbReference>
<dbReference type="Pfam" id="PF04152">
    <property type="entry name" value="Mre11_DNA_bind"/>
    <property type="match status" value="1"/>
</dbReference>
<dbReference type="Gene3D" id="3.60.21.10">
    <property type="match status" value="1"/>
</dbReference>
<evidence type="ECO:0000256" key="8">
    <source>
        <dbReference type="ARBA" id="ARBA00022759"/>
    </source>
</evidence>
<dbReference type="GO" id="GO:0140445">
    <property type="term" value="C:chromosome, telomeric repeat region"/>
    <property type="evidence" value="ECO:0007669"/>
    <property type="project" value="EnsemblFungi"/>
</dbReference>
<dbReference type="GO" id="GO:0010791">
    <property type="term" value="P:DNA double-strand break processing involved in repair via synthesis-dependent strand annealing"/>
    <property type="evidence" value="ECO:0007669"/>
    <property type="project" value="EnsemblFungi"/>
</dbReference>
<dbReference type="CDD" id="cd00840">
    <property type="entry name" value="MPP_Mre11_N"/>
    <property type="match status" value="1"/>
</dbReference>
<dbReference type="GO" id="GO:0008296">
    <property type="term" value="F:3'-5'-DNA exonuclease activity"/>
    <property type="evidence" value="ECO:0007669"/>
    <property type="project" value="EnsemblFungi"/>
</dbReference>
<dbReference type="PANTHER" id="PTHR10139:SF1">
    <property type="entry name" value="DOUBLE-STRAND BREAK REPAIR PROTEIN MRE11"/>
    <property type="match status" value="1"/>
</dbReference>
<dbReference type="GO" id="GO:0031573">
    <property type="term" value="P:mitotic intra-S DNA damage checkpoint signaling"/>
    <property type="evidence" value="ECO:0007669"/>
    <property type="project" value="EnsemblFungi"/>
</dbReference>
<dbReference type="GO" id="GO:0097552">
    <property type="term" value="P:mitochondrial double-strand break repair via homologous recombination"/>
    <property type="evidence" value="ECO:0007669"/>
    <property type="project" value="EnsemblFungi"/>
</dbReference>
<dbReference type="GO" id="GO:0010780">
    <property type="term" value="P:meiotic DNA double-strand break formation involved in reciprocal meiotic recombination"/>
    <property type="evidence" value="ECO:0007669"/>
    <property type="project" value="EnsemblFungi"/>
</dbReference>
<keyword evidence="7" id="KW-0479">Metal-binding</keyword>
<comment type="similarity">
    <text evidence="4 17 19">Belongs to the MRE11/RAD32 family.</text>
</comment>
<evidence type="ECO:0000256" key="20">
    <source>
        <dbReference type="SAM" id="MobiDB-lite"/>
    </source>
</evidence>
<dbReference type="GO" id="GO:1990918">
    <property type="term" value="P:double-strand break repair involved in meiotic recombination"/>
    <property type="evidence" value="ECO:0007669"/>
    <property type="project" value="EnsemblFungi"/>
</dbReference>
<dbReference type="GO" id="GO:0030870">
    <property type="term" value="C:Mre11 complex"/>
    <property type="evidence" value="ECO:0007669"/>
    <property type="project" value="UniProtKB-UniRule"/>
</dbReference>
<dbReference type="GO" id="GO:0060090">
    <property type="term" value="F:molecular adaptor activity"/>
    <property type="evidence" value="ECO:0007669"/>
    <property type="project" value="EnsemblFungi"/>
</dbReference>
<evidence type="ECO:0000256" key="16">
    <source>
        <dbReference type="ARBA" id="ARBA00064981"/>
    </source>
</evidence>
<dbReference type="GO" id="GO:0000727">
    <property type="term" value="P:double-strand break repair via break-induced replication"/>
    <property type="evidence" value="ECO:0007669"/>
    <property type="project" value="EnsemblFungi"/>
</dbReference>
<feature type="compositionally biased region" description="Acidic residues" evidence="20">
    <location>
        <begin position="567"/>
        <end position="582"/>
    </location>
</feature>
<dbReference type="GO" id="GO:0035753">
    <property type="term" value="P:maintenance of DNA trinucleotide repeats"/>
    <property type="evidence" value="ECO:0007669"/>
    <property type="project" value="EnsemblFungi"/>
</dbReference>
<dbReference type="GO" id="GO:0006357">
    <property type="term" value="P:regulation of transcription by RNA polymerase II"/>
    <property type="evidence" value="ECO:0007669"/>
    <property type="project" value="EnsemblFungi"/>
</dbReference>
<evidence type="ECO:0000256" key="6">
    <source>
        <dbReference type="ARBA" id="ARBA00022722"/>
    </source>
</evidence>
<evidence type="ECO:0000256" key="19">
    <source>
        <dbReference type="RuleBase" id="RU003447"/>
    </source>
</evidence>
<dbReference type="GO" id="GO:0003691">
    <property type="term" value="F:double-stranded telomeric DNA binding"/>
    <property type="evidence" value="ECO:0007669"/>
    <property type="project" value="EnsemblFungi"/>
</dbReference>
<evidence type="ECO:0000256" key="3">
    <source>
        <dbReference type="ARBA" id="ARBA00004286"/>
    </source>
</evidence>
<protein>
    <recommendedName>
        <fullName evidence="17">Double-strand break repair protein</fullName>
    </recommendedName>
</protein>
<keyword evidence="23" id="KW-1185">Reference proteome</keyword>
<dbReference type="InterPro" id="IPR038487">
    <property type="entry name" value="Mre11_capping_dom"/>
</dbReference>
<evidence type="ECO:0000313" key="22">
    <source>
        <dbReference type="EMBL" id="EMF09381.1"/>
    </source>
</evidence>
<evidence type="ECO:0000256" key="9">
    <source>
        <dbReference type="ARBA" id="ARBA00022763"/>
    </source>
</evidence>
<dbReference type="SUPFAM" id="SSF56300">
    <property type="entry name" value="Metallo-dependent phosphatases"/>
    <property type="match status" value="1"/>
</dbReference>
<evidence type="ECO:0000256" key="11">
    <source>
        <dbReference type="ARBA" id="ARBA00022839"/>
    </source>
</evidence>
<evidence type="ECO:0000256" key="4">
    <source>
        <dbReference type="ARBA" id="ARBA00009028"/>
    </source>
</evidence>
<dbReference type="InterPro" id="IPR004843">
    <property type="entry name" value="Calcineurin-like_PHP"/>
</dbReference>
<sequence length="769" mass="85599">MSDPGGSDTIRILVSTDNHVGYNERDPVRGNDSWKTFDEIMQLAKTRDVDMVLLAGDLFHENRPSRQAMYQVMRSLRENCYGDKPCELQMLSDSSEHFAGAFNHVNYADENINVAIPVFSIHGNHDDPSGEGHLAALDILSAAGLINYYGRTPESDNIQIKPLLLQKGRTKLALYGMSNVRDERLFRTFRDGHVKFFQPSVQTGDWFNIMSVHQNHHAYTETSFLPERFLPNFMDLIIWGHEHECKIDPEENAEMGFKVMQPGSSVATSLVKGEAVPKHVAIVSVTGIQYEVETIRLKTVRPFIVKEIALRDYREARDIAMADDEDNRGQISKFLSKIVHELIDEAKQEWYDIQGEDEMDEDEEPPLPIIRLRVETTPPEGGKYNFDNPQRFSGRFAGLVANSTDVVQYHRKRTGVSRKKMDAEMPDEELLKTITIDTAGVGKLVKEFLTAQSLTILPQNSFSDAVSQYVDKDDKHAMQEFIEESLKLQQGNLIAGQEDVADGKILDDETLYEQIERNRKTLDDAFDRGERKKKSRKESRKPRPDDWDSDEQGQSWEDSWMSMIFDADENGDASGDNDDDDAASVASMTRPSRGRGSRGGRGGRAAAGTTRKAATASKKAPAKAPAKAATTRGKKKPSSEDEEQDAIMIDDDDEEEDDFQESSNSLFVKDHASKRSSAVNQSSGSPLKKPAARAPARGRGRGGVAAGRSGATQQTLSFGTQPSSISGRNGTTRVSASKRRVEPSDDEISDDDDAFEPPPAAQRGPRSGR</sequence>
<dbReference type="InterPro" id="IPR003701">
    <property type="entry name" value="Mre11"/>
</dbReference>
<organism evidence="22 23">
    <name type="scientific">Sphaerulina musiva (strain SO2202)</name>
    <name type="common">Poplar stem canker fungus</name>
    <name type="synonym">Septoria musiva</name>
    <dbReference type="NCBI Taxonomy" id="692275"/>
    <lineage>
        <taxon>Eukaryota</taxon>
        <taxon>Fungi</taxon>
        <taxon>Dikarya</taxon>
        <taxon>Ascomycota</taxon>
        <taxon>Pezizomycotina</taxon>
        <taxon>Dothideomycetes</taxon>
        <taxon>Dothideomycetidae</taxon>
        <taxon>Mycosphaerellales</taxon>
        <taxon>Mycosphaerellaceae</taxon>
        <taxon>Sphaerulina</taxon>
    </lineage>
</organism>
<feature type="compositionally biased region" description="Acidic residues" evidence="20">
    <location>
        <begin position="640"/>
        <end position="660"/>
    </location>
</feature>
<comment type="cofactor">
    <cofactor evidence="1 17">
        <name>Mn(2+)</name>
        <dbReference type="ChEBI" id="CHEBI:29035"/>
    </cofactor>
</comment>
<keyword evidence="8 17" id="KW-0255">Endonuclease</keyword>
<dbReference type="GO" id="GO:0030145">
    <property type="term" value="F:manganese ion binding"/>
    <property type="evidence" value="ECO:0007669"/>
    <property type="project" value="UniProtKB-UniRule"/>
</dbReference>
<evidence type="ECO:0000256" key="17">
    <source>
        <dbReference type="PIRNR" id="PIRNR000882"/>
    </source>
</evidence>
<dbReference type="Pfam" id="PF00149">
    <property type="entry name" value="Metallophos"/>
    <property type="match status" value="1"/>
</dbReference>
<keyword evidence="14 17" id="KW-0539">Nucleus</keyword>
<feature type="compositionally biased region" description="Low complexity" evidence="20">
    <location>
        <begin position="606"/>
        <end position="631"/>
    </location>
</feature>
<evidence type="ECO:0000256" key="18">
    <source>
        <dbReference type="PIRSR" id="PIRSR000882-1"/>
    </source>
</evidence>
<reference evidence="22 23" key="1">
    <citation type="journal article" date="2012" name="PLoS Pathog.">
        <title>Diverse lifestyles and strategies of plant pathogenesis encoded in the genomes of eighteen Dothideomycetes fungi.</title>
        <authorList>
            <person name="Ohm R.A."/>
            <person name="Feau N."/>
            <person name="Henrissat B."/>
            <person name="Schoch C.L."/>
            <person name="Horwitz B.A."/>
            <person name="Barry K.W."/>
            <person name="Condon B.J."/>
            <person name="Copeland A.C."/>
            <person name="Dhillon B."/>
            <person name="Glaser F."/>
            <person name="Hesse C.N."/>
            <person name="Kosti I."/>
            <person name="LaButti K."/>
            <person name="Lindquist E.A."/>
            <person name="Lucas S."/>
            <person name="Salamov A.A."/>
            <person name="Bradshaw R.E."/>
            <person name="Ciuffetti L."/>
            <person name="Hamelin R.C."/>
            <person name="Kema G.H.J."/>
            <person name="Lawrence C."/>
            <person name="Scott J.A."/>
            <person name="Spatafora J.W."/>
            <person name="Turgeon B.G."/>
            <person name="de Wit P.J.G.M."/>
            <person name="Zhong S."/>
            <person name="Goodwin S.B."/>
            <person name="Grigoriev I.V."/>
        </authorList>
    </citation>
    <scope>NUCLEOTIDE SEQUENCE [LARGE SCALE GENOMIC DNA]</scope>
    <source>
        <strain evidence="22 23">SO2202</strain>
    </source>
</reference>
<dbReference type="GO" id="GO:0000014">
    <property type="term" value="F:single-stranded DNA endodeoxyribonuclease activity"/>
    <property type="evidence" value="ECO:0007669"/>
    <property type="project" value="TreeGrafter"/>
</dbReference>
<keyword evidence="13 17" id="KW-0464">Manganese</keyword>
<dbReference type="GO" id="GO:0004017">
    <property type="term" value="F:AMP kinase activity"/>
    <property type="evidence" value="ECO:0007669"/>
    <property type="project" value="EnsemblFungi"/>
</dbReference>
<evidence type="ECO:0000259" key="21">
    <source>
        <dbReference type="SMART" id="SM01347"/>
    </source>
</evidence>
<evidence type="ECO:0000256" key="10">
    <source>
        <dbReference type="ARBA" id="ARBA00022801"/>
    </source>
</evidence>
<feature type="compositionally biased region" description="Acidic residues" evidence="20">
    <location>
        <begin position="744"/>
        <end position="755"/>
    </location>
</feature>
<dbReference type="eggNOG" id="KOG2310">
    <property type="taxonomic scope" value="Eukaryota"/>
</dbReference>
<feature type="region of interest" description="Disordered" evidence="20">
    <location>
        <begin position="567"/>
        <end position="769"/>
    </location>
</feature>
<keyword evidence="6 17" id="KW-0540">Nuclease</keyword>
<comment type="function">
    <text evidence="17">Core component of the MRN complex, which plays a central role in double-strand break (DSB) repair, DNA recombination, maintenance of telomere integrity and meiosis. The MRN complex is involved in the repair of DNA double-strand breaks (DSBs) via homologous recombination (HR), an error-free mechanism which primarily occurs during S and G2 phases. The complex (1) mediates the end resection of damaged DNA, which generates proper single-stranded DNA, a key initial steps in HR, and is (2) required for the recruitment of other repair factors and efficient activation of ATM and ATR upon DNA damage. Within the MRN complex, MRE11 possesses both single-strand endonuclease activity and double-strand-specific 3'-5' exonuclease activity. MRE11 first endonucleolytically cleaves the 5' strand at DNA DSB ends to prevent non-homologous end joining (NHEJ) and licence HR. It then generates a single-stranded DNA gap via 3' to 5' exonucleolytic degradation, which is required for single-strand invasion and recombination.</text>
</comment>
<dbReference type="GeneID" id="27907713"/>
<keyword evidence="5" id="KW-0158">Chromosome</keyword>
<dbReference type="GO" id="GO:0006284">
    <property type="term" value="P:base-excision repair"/>
    <property type="evidence" value="ECO:0007669"/>
    <property type="project" value="EnsemblFungi"/>
</dbReference>
<dbReference type="OrthoDB" id="30417at2759"/>
<dbReference type="PANTHER" id="PTHR10139">
    <property type="entry name" value="DOUBLE-STRAND BREAK REPAIR PROTEIN MRE11"/>
    <property type="match status" value="1"/>
</dbReference>
<name>N1QDE8_SPHMS</name>